<dbReference type="InterPro" id="IPR005886">
    <property type="entry name" value="UDP_G4E"/>
</dbReference>
<dbReference type="EMBL" id="AYKG01000037">
    <property type="protein sequence ID" value="ROO26135.1"/>
    <property type="molecule type" value="Genomic_DNA"/>
</dbReference>
<dbReference type="AlphaFoldDB" id="A0A423PKK6"/>
<proteinExistence type="inferred from homology"/>
<dbReference type="InterPro" id="IPR001509">
    <property type="entry name" value="Epimerase_deHydtase"/>
</dbReference>
<feature type="domain" description="NAD-dependent epimerase/dehydratase" evidence="11">
    <location>
        <begin position="3"/>
        <end position="262"/>
    </location>
</feature>
<dbReference type="EC" id="5.1.3.2" evidence="5 10"/>
<evidence type="ECO:0000256" key="3">
    <source>
        <dbReference type="ARBA" id="ARBA00004947"/>
    </source>
</evidence>
<keyword evidence="7 10" id="KW-0520">NAD</keyword>
<evidence type="ECO:0000256" key="2">
    <source>
        <dbReference type="ARBA" id="ARBA00001911"/>
    </source>
</evidence>
<evidence type="ECO:0000256" key="5">
    <source>
        <dbReference type="ARBA" id="ARBA00013189"/>
    </source>
</evidence>
<accession>A0A423PKK6</accession>
<gene>
    <name evidence="12" type="ORF">SAJA_11595</name>
</gene>
<dbReference type="FunCoup" id="A0A423PKK6">
    <property type="interactions" value="452"/>
</dbReference>
<evidence type="ECO:0000256" key="1">
    <source>
        <dbReference type="ARBA" id="ARBA00000083"/>
    </source>
</evidence>
<comment type="pathway">
    <text evidence="3 10">Carbohydrate metabolism; galactose metabolism.</text>
</comment>
<keyword evidence="13" id="KW-1185">Reference proteome</keyword>
<dbReference type="PANTHER" id="PTHR43725">
    <property type="entry name" value="UDP-GLUCOSE 4-EPIMERASE"/>
    <property type="match status" value="1"/>
</dbReference>
<comment type="caution">
    <text evidence="12">The sequence shown here is derived from an EMBL/GenBank/DDBJ whole genome shotgun (WGS) entry which is preliminary data.</text>
</comment>
<comment type="similarity">
    <text evidence="4 10">Belongs to the NAD(P)-dependent epimerase/dehydratase family.</text>
</comment>
<dbReference type="Pfam" id="PF01370">
    <property type="entry name" value="Epimerase"/>
    <property type="match status" value="1"/>
</dbReference>
<dbReference type="NCBIfam" id="TIGR01179">
    <property type="entry name" value="galE"/>
    <property type="match status" value="1"/>
</dbReference>
<evidence type="ECO:0000313" key="13">
    <source>
        <dbReference type="Proteomes" id="UP000285310"/>
    </source>
</evidence>
<comment type="cofactor">
    <cofactor evidence="2 10">
        <name>NAD(+)</name>
        <dbReference type="ChEBI" id="CHEBI:57540"/>
    </cofactor>
</comment>
<dbReference type="GO" id="GO:0006012">
    <property type="term" value="P:galactose metabolic process"/>
    <property type="evidence" value="ECO:0007669"/>
    <property type="project" value="UniProtKB-UniPathway"/>
</dbReference>
<evidence type="ECO:0000256" key="4">
    <source>
        <dbReference type="ARBA" id="ARBA00007637"/>
    </source>
</evidence>
<dbReference type="OrthoDB" id="9803010at2"/>
<dbReference type="PANTHER" id="PTHR43725:SF47">
    <property type="entry name" value="UDP-GLUCOSE 4-EPIMERASE"/>
    <property type="match status" value="1"/>
</dbReference>
<dbReference type="Gene3D" id="3.90.25.10">
    <property type="entry name" value="UDP-galactose 4-epimerase, domain 1"/>
    <property type="match status" value="1"/>
</dbReference>
<organism evidence="12 13">
    <name type="scientific">Salinisphaera japonica YTM-1</name>
    <dbReference type="NCBI Taxonomy" id="1209778"/>
    <lineage>
        <taxon>Bacteria</taxon>
        <taxon>Pseudomonadati</taxon>
        <taxon>Pseudomonadota</taxon>
        <taxon>Gammaproteobacteria</taxon>
        <taxon>Salinisphaerales</taxon>
        <taxon>Salinisphaeraceae</taxon>
        <taxon>Salinisphaera</taxon>
    </lineage>
</organism>
<reference evidence="12 13" key="1">
    <citation type="submission" date="2013-10" db="EMBL/GenBank/DDBJ databases">
        <title>Salinisphaera japonica YTM-1 Genome Sequencing.</title>
        <authorList>
            <person name="Lai Q."/>
            <person name="Li C."/>
            <person name="Shao Z."/>
        </authorList>
    </citation>
    <scope>NUCLEOTIDE SEQUENCE [LARGE SCALE GENOMIC DNA]</scope>
    <source>
        <strain evidence="12 13">YTM-1</strain>
    </source>
</reference>
<dbReference type="NCBIfam" id="NF007956">
    <property type="entry name" value="PRK10675.1"/>
    <property type="match status" value="1"/>
</dbReference>
<evidence type="ECO:0000313" key="12">
    <source>
        <dbReference type="EMBL" id="ROO26135.1"/>
    </source>
</evidence>
<keyword evidence="8" id="KW-0299">Galactose metabolism</keyword>
<dbReference type="UniPathway" id="UPA00214"/>
<evidence type="ECO:0000256" key="7">
    <source>
        <dbReference type="ARBA" id="ARBA00023027"/>
    </source>
</evidence>
<dbReference type="Proteomes" id="UP000285310">
    <property type="component" value="Unassembled WGS sequence"/>
</dbReference>
<dbReference type="RefSeq" id="WP_123658802.1">
    <property type="nucleotide sequence ID" value="NZ_AYKG01000037.1"/>
</dbReference>
<comment type="catalytic activity">
    <reaction evidence="1 10">
        <text>UDP-alpha-D-glucose = UDP-alpha-D-galactose</text>
        <dbReference type="Rhea" id="RHEA:22168"/>
        <dbReference type="ChEBI" id="CHEBI:58885"/>
        <dbReference type="ChEBI" id="CHEBI:66914"/>
        <dbReference type="EC" id="5.1.3.2"/>
    </reaction>
</comment>
<dbReference type="InterPro" id="IPR036291">
    <property type="entry name" value="NAD(P)-bd_dom_sf"/>
</dbReference>
<protein>
    <recommendedName>
        <fullName evidence="6 10">UDP-glucose 4-epimerase</fullName>
        <ecNumber evidence="5 10">5.1.3.2</ecNumber>
    </recommendedName>
</protein>
<evidence type="ECO:0000256" key="8">
    <source>
        <dbReference type="ARBA" id="ARBA00023144"/>
    </source>
</evidence>
<keyword evidence="10" id="KW-0119">Carbohydrate metabolism</keyword>
<sequence>MHVLVTGGAGYIGSHAVVALLQTGHAVTVIDNLSNGANTALVRAGQLAGATPVFYEGDIRDRPLLDEIFAQNSINAVMHFAGVKAVGESVEDPLKYFDNNVTGSIILLQAMIAAGINKIIFSSSATVYGDQHPMPLDESLPTGEPANPYGRSKLMVEQALTDVAAANPELAVGVLRYFNPVGAHESGQIGEAPQGWPNNLVPFVSQVAIGQRESLAVFGNDYPTPDGTGVRDYIHVLDLVDGHLAALEALSARPGFNVWNLGTGRGHSVLEIVEAFEAVSARPVPYYIAPRRSGDAAECWADCSKAADELGWRAQRTLQTMLTDTWRWQEQNPRGYR</sequence>
<dbReference type="SUPFAM" id="SSF51735">
    <property type="entry name" value="NAD(P)-binding Rossmann-fold domains"/>
    <property type="match status" value="1"/>
</dbReference>
<dbReference type="Gene3D" id="3.40.50.720">
    <property type="entry name" value="NAD(P)-binding Rossmann-like Domain"/>
    <property type="match status" value="1"/>
</dbReference>
<dbReference type="GO" id="GO:0005829">
    <property type="term" value="C:cytosol"/>
    <property type="evidence" value="ECO:0007669"/>
    <property type="project" value="TreeGrafter"/>
</dbReference>
<dbReference type="GO" id="GO:0003978">
    <property type="term" value="F:UDP-glucose 4-epimerase activity"/>
    <property type="evidence" value="ECO:0007669"/>
    <property type="project" value="UniProtKB-UniRule"/>
</dbReference>
<keyword evidence="9 10" id="KW-0413">Isomerase</keyword>
<evidence type="ECO:0000256" key="10">
    <source>
        <dbReference type="RuleBase" id="RU366046"/>
    </source>
</evidence>
<name>A0A423PKK6_9GAMM</name>
<evidence type="ECO:0000259" key="11">
    <source>
        <dbReference type="Pfam" id="PF01370"/>
    </source>
</evidence>
<dbReference type="CDD" id="cd05247">
    <property type="entry name" value="UDP_G4E_1_SDR_e"/>
    <property type="match status" value="1"/>
</dbReference>
<evidence type="ECO:0000256" key="6">
    <source>
        <dbReference type="ARBA" id="ARBA00018569"/>
    </source>
</evidence>
<comment type="subunit">
    <text evidence="10">Homodimer.</text>
</comment>
<evidence type="ECO:0000256" key="9">
    <source>
        <dbReference type="ARBA" id="ARBA00023235"/>
    </source>
</evidence>
<dbReference type="InParanoid" id="A0A423PKK6"/>